<comment type="caution">
    <text evidence="2">The sequence shown here is derived from an EMBL/GenBank/DDBJ whole genome shotgun (WGS) entry which is preliminary data.</text>
</comment>
<protein>
    <submittedName>
        <fullName evidence="2">Uncharacterized protein</fullName>
    </submittedName>
</protein>
<evidence type="ECO:0000256" key="1">
    <source>
        <dbReference type="SAM" id="MobiDB-lite"/>
    </source>
</evidence>
<keyword evidence="3" id="KW-1185">Reference proteome</keyword>
<evidence type="ECO:0000313" key="2">
    <source>
        <dbReference type="EMBL" id="OCQ54032.1"/>
    </source>
</evidence>
<dbReference type="RefSeq" id="WP_065822174.1">
    <property type="nucleotide sequence ID" value="NZ_CAWMQZ010000027.1"/>
</dbReference>
<feature type="compositionally biased region" description="Basic residues" evidence="1">
    <location>
        <begin position="290"/>
        <end position="299"/>
    </location>
</feature>
<dbReference type="PATRIC" id="fig|286156.4.peg.867"/>
<feature type="compositionally biased region" description="Basic and acidic residues" evidence="1">
    <location>
        <begin position="254"/>
        <end position="279"/>
    </location>
</feature>
<reference evidence="2 3" key="1">
    <citation type="submission" date="2015-12" db="EMBL/GenBank/DDBJ databases">
        <title>Genome comparisons provide insights into the role of secondary metabolites in the pathogenic phase of the Photorhabdus life cycle.</title>
        <authorList>
            <person name="Tobias N.J."/>
            <person name="Mishra B."/>
            <person name="Gupta D.K."/>
            <person name="Thines M."/>
            <person name="Stinear T.P."/>
            <person name="Bode H.B."/>
        </authorList>
    </citation>
    <scope>NUCLEOTIDE SEQUENCE [LARGE SCALE GENOMIC DNA]</scope>
    <source>
        <strain evidence="2 3">PB68.1</strain>
    </source>
</reference>
<proteinExistence type="predicted"/>
<dbReference type="AlphaFoldDB" id="A0A1C0U7W9"/>
<feature type="region of interest" description="Disordered" evidence="1">
    <location>
        <begin position="1"/>
        <end position="48"/>
    </location>
</feature>
<dbReference type="STRING" id="286156.Ppb6_00757"/>
<accession>A0A1C0U7W9</accession>
<gene>
    <name evidence="2" type="ORF">Ppb6_00757</name>
</gene>
<dbReference type="Proteomes" id="UP000093476">
    <property type="component" value="Unassembled WGS sequence"/>
</dbReference>
<dbReference type="EMBL" id="LOMY01000027">
    <property type="protein sequence ID" value="OCQ54032.1"/>
    <property type="molecule type" value="Genomic_DNA"/>
</dbReference>
<sequence length="305" mass="34918">MVYEYGKTNDRKRKRSTQSDDYEEKPFSPVLDLSRNNQNTPNMEDEYETPKDFINRTGREKLFRAIRMMASDKQDPITKYQVSVSPDGNLFTELKDKHLDRAAEYKKLKEWPTHVPIMATSLSTNIPIAQHVSGDNILSPYISTGDAPGATQNTVRSWNQAGPISERRLRPEKDWSPIIEIDVNKLPDTTKIFDLNKPNNTFFSTDNSDIAQNAFADKEVLISPEIPGHAITRVINDPKEIKQIAKLNPSQSSIEKKNTMPEKKITFEEKKSIPIHDSDANLPSSSFVFPKRKKPRNIRSRTDSW</sequence>
<name>A0A1C0U7W9_9GAMM</name>
<evidence type="ECO:0000313" key="3">
    <source>
        <dbReference type="Proteomes" id="UP000093476"/>
    </source>
</evidence>
<feature type="region of interest" description="Disordered" evidence="1">
    <location>
        <begin position="250"/>
        <end position="305"/>
    </location>
</feature>
<organism evidence="2 3">
    <name type="scientific">Photorhabdus australis subsp. thailandensis</name>
    <dbReference type="NCBI Taxonomy" id="2805096"/>
    <lineage>
        <taxon>Bacteria</taxon>
        <taxon>Pseudomonadati</taxon>
        <taxon>Pseudomonadota</taxon>
        <taxon>Gammaproteobacteria</taxon>
        <taxon>Enterobacterales</taxon>
        <taxon>Morganellaceae</taxon>
        <taxon>Photorhabdus</taxon>
    </lineage>
</organism>